<comment type="caution">
    <text evidence="3">The sequence shown here is derived from an EMBL/GenBank/DDBJ whole genome shotgun (WGS) entry which is preliminary data.</text>
</comment>
<dbReference type="Proteomes" id="UP000243650">
    <property type="component" value="Unassembled WGS sequence"/>
</dbReference>
<dbReference type="PANTHER" id="PTHR31272:SF4">
    <property type="entry name" value="CYTOCHROME C-TYPE BIOGENESIS PROTEIN HI_1454-RELATED"/>
    <property type="match status" value="1"/>
</dbReference>
<feature type="transmembrane region" description="Helical" evidence="1">
    <location>
        <begin position="70"/>
        <end position="92"/>
    </location>
</feature>
<evidence type="ECO:0000259" key="2">
    <source>
        <dbReference type="Pfam" id="PF13386"/>
    </source>
</evidence>
<keyword evidence="1" id="KW-0472">Membrane</keyword>
<dbReference type="InterPro" id="IPR039447">
    <property type="entry name" value="UreH-like_TM_dom"/>
</dbReference>
<proteinExistence type="predicted"/>
<protein>
    <submittedName>
        <fullName evidence="3">Cytochrome C biosynthesis protein</fullName>
    </submittedName>
</protein>
<keyword evidence="1" id="KW-1133">Transmembrane helix</keyword>
<keyword evidence="4" id="KW-1185">Reference proteome</keyword>
<feature type="transmembrane region" description="Helical" evidence="1">
    <location>
        <begin position="179"/>
        <end position="202"/>
    </location>
</feature>
<feature type="transmembrane region" description="Helical" evidence="1">
    <location>
        <begin position="104"/>
        <end position="124"/>
    </location>
</feature>
<dbReference type="AlphaFoldDB" id="A0A2P6MEH0"/>
<dbReference type="EMBL" id="PVNS01000013">
    <property type="protein sequence ID" value="PRO64661.1"/>
    <property type="molecule type" value="Genomic_DNA"/>
</dbReference>
<evidence type="ECO:0000313" key="4">
    <source>
        <dbReference type="Proteomes" id="UP000243650"/>
    </source>
</evidence>
<evidence type="ECO:0000313" key="3">
    <source>
        <dbReference type="EMBL" id="PRO64661.1"/>
    </source>
</evidence>
<keyword evidence="1" id="KW-0812">Transmembrane</keyword>
<sequence>MFETIDAWSQVIRDPFMNAARQAESLPLLFAFLLGIVGALAPCQLSGNISAMTLYGSSSLKKGISWRETGWYTVGKIAAFSLLGTIVVFLGQEFQRQLPLFFQPMRQFLGPLLIFIGIFLLGWLRIPDFLPALKLKKRPGSVGAFLLGFTFSLGFCPTMFILFFTLLMPQAVASPAGFIMPPLFALGTSLPLVLLIFIMWYLDLGRAAVKKSRAVGLFVQKAAGVVLIALGIMDMLTFW</sequence>
<dbReference type="PANTHER" id="PTHR31272">
    <property type="entry name" value="CYTOCHROME C-TYPE BIOGENESIS PROTEIN HI_1454-RELATED"/>
    <property type="match status" value="1"/>
</dbReference>
<dbReference type="RefSeq" id="WP_105959961.1">
    <property type="nucleotide sequence ID" value="NZ_PVNS01000013.1"/>
</dbReference>
<dbReference type="OrthoDB" id="43562at2"/>
<dbReference type="Pfam" id="PF13386">
    <property type="entry name" value="DsbD_2"/>
    <property type="match status" value="1"/>
</dbReference>
<dbReference type="InterPro" id="IPR051790">
    <property type="entry name" value="Cytochrome_c-biogenesis_DsbD"/>
</dbReference>
<feature type="domain" description="Urease accessory protein UreH-like transmembrane" evidence="2">
    <location>
        <begin position="31"/>
        <end position="232"/>
    </location>
</feature>
<feature type="transmembrane region" description="Helical" evidence="1">
    <location>
        <begin position="145"/>
        <end position="167"/>
    </location>
</feature>
<evidence type="ECO:0000256" key="1">
    <source>
        <dbReference type="SAM" id="Phobius"/>
    </source>
</evidence>
<reference evidence="3 4" key="1">
    <citation type="submission" date="2018-03" db="EMBL/GenBank/DDBJ databases">
        <title>Bacillus urumqiensis sp. nov., a moderately haloalkaliphilic bacterium isolated from a salt lake.</title>
        <authorList>
            <person name="Zhao B."/>
            <person name="Liao Z."/>
        </authorList>
    </citation>
    <scope>NUCLEOTIDE SEQUENCE [LARGE SCALE GENOMIC DNA]</scope>
    <source>
        <strain evidence="3 4">BZ-SZ-XJ18</strain>
    </source>
</reference>
<gene>
    <name evidence="3" type="ORF">C6I21_13215</name>
</gene>
<organism evidence="3 4">
    <name type="scientific">Alkalicoccus urumqiensis</name>
    <name type="common">Bacillus urumqiensis</name>
    <dbReference type="NCBI Taxonomy" id="1548213"/>
    <lineage>
        <taxon>Bacteria</taxon>
        <taxon>Bacillati</taxon>
        <taxon>Bacillota</taxon>
        <taxon>Bacilli</taxon>
        <taxon>Bacillales</taxon>
        <taxon>Bacillaceae</taxon>
        <taxon>Alkalicoccus</taxon>
    </lineage>
</organism>
<accession>A0A2P6MEH0</accession>
<feature type="transmembrane region" description="Helical" evidence="1">
    <location>
        <begin position="214"/>
        <end position="233"/>
    </location>
</feature>
<name>A0A2P6MEH0_ALKUR</name>
<feature type="transmembrane region" description="Helical" evidence="1">
    <location>
        <begin position="26"/>
        <end position="49"/>
    </location>
</feature>